<evidence type="ECO:0000313" key="3">
    <source>
        <dbReference type="Proteomes" id="UP001515480"/>
    </source>
</evidence>
<feature type="binding site" evidence="1">
    <location>
        <position position="146"/>
    </location>
    <ligand>
        <name>Mg(2+)</name>
        <dbReference type="ChEBI" id="CHEBI:18420"/>
        <label>1</label>
    </ligand>
</feature>
<proteinExistence type="predicted"/>
<reference evidence="2 3" key="1">
    <citation type="journal article" date="2024" name="Science">
        <title>Giant polyketide synthase enzymes in the biosynthesis of giant marine polyether toxins.</title>
        <authorList>
            <person name="Fallon T.R."/>
            <person name="Shende V.V."/>
            <person name="Wierzbicki I.H."/>
            <person name="Pendleton A.L."/>
            <person name="Watervoot N.F."/>
            <person name="Auber R.P."/>
            <person name="Gonzalez D.J."/>
            <person name="Wisecaver J.H."/>
            <person name="Moore B.S."/>
        </authorList>
    </citation>
    <scope>NUCLEOTIDE SEQUENCE [LARGE SCALE GENOMIC DNA]</scope>
    <source>
        <strain evidence="2 3">12B1</strain>
    </source>
</reference>
<feature type="binding site" evidence="1">
    <location>
        <position position="376"/>
    </location>
    <ligand>
        <name>Mg(2+)</name>
        <dbReference type="ChEBI" id="CHEBI:18420"/>
        <label>1</label>
    </ligand>
</feature>
<dbReference type="PANTHER" id="PTHR16222:SF28">
    <property type="entry name" value="ADP-RIBOSYLGLYCOHYDROLASE"/>
    <property type="match status" value="1"/>
</dbReference>
<evidence type="ECO:0000256" key="1">
    <source>
        <dbReference type="PIRSR" id="PIRSR605502-1"/>
    </source>
</evidence>
<feature type="binding site" evidence="1">
    <location>
        <position position="145"/>
    </location>
    <ligand>
        <name>Mg(2+)</name>
        <dbReference type="ChEBI" id="CHEBI:18420"/>
        <label>1</label>
    </ligand>
</feature>
<keyword evidence="1" id="KW-0479">Metal-binding</keyword>
<protein>
    <recommendedName>
        <fullName evidence="4">ADP-ribosylglycohydrolase</fullName>
    </recommendedName>
</protein>
<keyword evidence="3" id="KW-1185">Reference proteome</keyword>
<keyword evidence="1" id="KW-0460">Magnesium</keyword>
<feature type="binding site" evidence="1">
    <location>
        <position position="375"/>
    </location>
    <ligand>
        <name>Mg(2+)</name>
        <dbReference type="ChEBI" id="CHEBI:18420"/>
        <label>1</label>
    </ligand>
</feature>
<dbReference type="Pfam" id="PF03747">
    <property type="entry name" value="ADP_ribosyl_GH"/>
    <property type="match status" value="1"/>
</dbReference>
<feature type="binding site" evidence="1">
    <location>
        <position position="144"/>
    </location>
    <ligand>
        <name>Mg(2+)</name>
        <dbReference type="ChEBI" id="CHEBI:18420"/>
        <label>1</label>
    </ligand>
</feature>
<dbReference type="Gene3D" id="1.10.4080.10">
    <property type="entry name" value="ADP-ribosylation/Crystallin J1"/>
    <property type="match status" value="1"/>
</dbReference>
<dbReference type="SUPFAM" id="SSF101478">
    <property type="entry name" value="ADP-ribosylglycohydrolase"/>
    <property type="match status" value="1"/>
</dbReference>
<dbReference type="EMBL" id="JBGBPQ010000010">
    <property type="protein sequence ID" value="KAL1519133.1"/>
    <property type="molecule type" value="Genomic_DNA"/>
</dbReference>
<name>A0AB34JDI7_PRYPA</name>
<dbReference type="AlphaFoldDB" id="A0AB34JDI7"/>
<feature type="binding site" evidence="1">
    <location>
        <position position="373"/>
    </location>
    <ligand>
        <name>Mg(2+)</name>
        <dbReference type="ChEBI" id="CHEBI:18420"/>
        <label>1</label>
    </ligand>
</feature>
<sequence length="422" mass="45911">MGSTQSRLRPLAEDEISTALYTLASGSSKQEAKTAAFTALRTHFVPVLSKKAKLAAVASVHSQRYELWGLMPAGASLLPPERLADRIRGLVFGAALGDAAGLATEFLSRKTVEEFYGEGFPFSPQPSRVLPDTHRMMWAPGDWTDDTDQLVLILQSLLHTKGLADPSDFARRMVRWQESGFQELGDGGAAGLGQHTKHVLSNPNFVTAPHETAFAVWENGGRKNAANGAVMRTAVTGVPFFWSRETVIHNTISFCKTTHADPRCVASCLVVALCVSEMLMGVPTDTRAQMEQLVARAVAVTKETVADDAVMDELTLTVEATTRHDPQSLRDLELDDPHKLGYTFKCLGSGVWALNSETSFESTMRQIVSEGGDADTNCAVAGALLGCRLGFSQLPSNWVAELQHSSWLDAYAQKLLFMLQLR</sequence>
<dbReference type="PANTHER" id="PTHR16222">
    <property type="entry name" value="ADP-RIBOSYLGLYCOHYDROLASE"/>
    <property type="match status" value="1"/>
</dbReference>
<dbReference type="InterPro" id="IPR005502">
    <property type="entry name" value="Ribosyl_crysJ1"/>
</dbReference>
<evidence type="ECO:0008006" key="4">
    <source>
        <dbReference type="Google" id="ProtNLM"/>
    </source>
</evidence>
<accession>A0AB34JDI7</accession>
<dbReference type="Proteomes" id="UP001515480">
    <property type="component" value="Unassembled WGS sequence"/>
</dbReference>
<organism evidence="2 3">
    <name type="scientific">Prymnesium parvum</name>
    <name type="common">Toxic golden alga</name>
    <dbReference type="NCBI Taxonomy" id="97485"/>
    <lineage>
        <taxon>Eukaryota</taxon>
        <taxon>Haptista</taxon>
        <taxon>Haptophyta</taxon>
        <taxon>Prymnesiophyceae</taxon>
        <taxon>Prymnesiales</taxon>
        <taxon>Prymnesiaceae</taxon>
        <taxon>Prymnesium</taxon>
    </lineage>
</organism>
<comment type="caution">
    <text evidence="2">The sequence shown here is derived from an EMBL/GenBank/DDBJ whole genome shotgun (WGS) entry which is preliminary data.</text>
</comment>
<dbReference type="InterPro" id="IPR050792">
    <property type="entry name" value="ADP-ribosylglycohydrolase"/>
</dbReference>
<evidence type="ECO:0000313" key="2">
    <source>
        <dbReference type="EMBL" id="KAL1519133.1"/>
    </source>
</evidence>
<dbReference type="GO" id="GO:0046872">
    <property type="term" value="F:metal ion binding"/>
    <property type="evidence" value="ECO:0007669"/>
    <property type="project" value="UniProtKB-KW"/>
</dbReference>
<dbReference type="InterPro" id="IPR036705">
    <property type="entry name" value="Ribosyl_crysJ1_sf"/>
</dbReference>
<comment type="cofactor">
    <cofactor evidence="1">
        <name>Mg(2+)</name>
        <dbReference type="ChEBI" id="CHEBI:18420"/>
    </cofactor>
    <text evidence="1">Binds 2 magnesium ions per subunit.</text>
</comment>
<gene>
    <name evidence="2" type="ORF">AB1Y20_003395</name>
</gene>